<dbReference type="Gene3D" id="3.30.200.20">
    <property type="entry name" value="Phosphorylase Kinase, domain 1"/>
    <property type="match status" value="1"/>
</dbReference>
<organism evidence="2 3">
    <name type="scientific">Gracilibacillus halophilus YIM-C55.5</name>
    <dbReference type="NCBI Taxonomy" id="1308866"/>
    <lineage>
        <taxon>Bacteria</taxon>
        <taxon>Bacillati</taxon>
        <taxon>Bacillota</taxon>
        <taxon>Bacilli</taxon>
        <taxon>Bacillales</taxon>
        <taxon>Bacillaceae</taxon>
        <taxon>Gracilibacillus</taxon>
    </lineage>
</organism>
<dbReference type="PATRIC" id="fig|1308866.3.peg.779"/>
<dbReference type="AlphaFoldDB" id="N4WX72"/>
<sequence length="289" mass="33357">MKALIAEKLRHIGDESSIISIQPIAGGDINQAYYVETAKEIYFIKANRNVPQNFFQAEAEGLQRIQETNTIHVPNVYHYDNTSNTDMQVLILEWIEGKSHANTARQLGENLARLHSAEVGEKYGFNQTTFVGELTQNNQFHSSWTSYYRDQRLIPQFERALEKGRMPQKRKKQMESLFEKMEHLVPQHPGVSLLHGDLWGGNWIVGPKGTPYVIDPSVLYGDRAFEIAFTELFGGFPRDFYQAYQEHLRLPDDYQDVKPLYQLFYLLVHLNLFGEAYGSAVDRILGYYV</sequence>
<evidence type="ECO:0000256" key="1">
    <source>
        <dbReference type="PIRNR" id="PIRNR006221"/>
    </source>
</evidence>
<dbReference type="PIRSF" id="PIRSF006221">
    <property type="entry name" value="Ketosamine-3-kinase"/>
    <property type="match status" value="1"/>
</dbReference>
<keyword evidence="1 2" id="KW-0418">Kinase</keyword>
<dbReference type="GO" id="GO:0016301">
    <property type="term" value="F:kinase activity"/>
    <property type="evidence" value="ECO:0007669"/>
    <property type="project" value="UniProtKB-UniRule"/>
</dbReference>
<dbReference type="InterPro" id="IPR016477">
    <property type="entry name" value="Fructo-/Ketosamine-3-kinase"/>
</dbReference>
<dbReference type="PANTHER" id="PTHR12149">
    <property type="entry name" value="FRUCTOSAMINE 3 KINASE-RELATED PROTEIN"/>
    <property type="match status" value="1"/>
</dbReference>
<evidence type="ECO:0000313" key="3">
    <source>
        <dbReference type="Proteomes" id="UP000012283"/>
    </source>
</evidence>
<keyword evidence="1" id="KW-0808">Transferase</keyword>
<dbReference type="PANTHER" id="PTHR12149:SF8">
    <property type="entry name" value="PROTEIN-RIBULOSAMINE 3-KINASE"/>
    <property type="match status" value="1"/>
</dbReference>
<dbReference type="STRING" id="1308866.J416_03846"/>
<dbReference type="InterPro" id="IPR011009">
    <property type="entry name" value="Kinase-like_dom_sf"/>
</dbReference>
<reference evidence="2 3" key="1">
    <citation type="submission" date="2013-03" db="EMBL/GenBank/DDBJ databases">
        <title>Draft genome sequence of Gracibacillus halophilus YIM-C55.5, a moderately halophilic and thermophilic organism from the Xiaochaidamu salt lake.</title>
        <authorList>
            <person name="Sugumar T."/>
            <person name="Polireddy D.R."/>
            <person name="Antony A."/>
            <person name="Madhava Y.R."/>
            <person name="Sivakumar N."/>
        </authorList>
    </citation>
    <scope>NUCLEOTIDE SEQUENCE [LARGE SCALE GENOMIC DNA]</scope>
    <source>
        <strain evidence="2 3">YIM-C55.5</strain>
    </source>
</reference>
<proteinExistence type="inferred from homology"/>
<dbReference type="EMBL" id="APML01000016">
    <property type="protein sequence ID" value="ENH97671.1"/>
    <property type="molecule type" value="Genomic_DNA"/>
</dbReference>
<dbReference type="Pfam" id="PF03881">
    <property type="entry name" value="Fructosamin_kin"/>
    <property type="match status" value="1"/>
</dbReference>
<dbReference type="eggNOG" id="COG3001">
    <property type="taxonomic scope" value="Bacteria"/>
</dbReference>
<accession>N4WX72</accession>
<comment type="similarity">
    <text evidence="1">Belongs to the fructosamine kinase family.</text>
</comment>
<gene>
    <name evidence="2" type="ORF">J416_03846</name>
</gene>
<dbReference type="Proteomes" id="UP000012283">
    <property type="component" value="Unassembled WGS sequence"/>
</dbReference>
<keyword evidence="3" id="KW-1185">Reference proteome</keyword>
<dbReference type="OrthoDB" id="5291879at2"/>
<dbReference type="SUPFAM" id="SSF56112">
    <property type="entry name" value="Protein kinase-like (PK-like)"/>
    <property type="match status" value="1"/>
</dbReference>
<name>N4WX72_9BACI</name>
<dbReference type="Gene3D" id="3.90.1200.10">
    <property type="match status" value="1"/>
</dbReference>
<dbReference type="RefSeq" id="WP_003465139.1">
    <property type="nucleotide sequence ID" value="NZ_APML01000016.1"/>
</dbReference>
<protein>
    <submittedName>
        <fullName evidence="2">Fructosamine kinase</fullName>
    </submittedName>
</protein>
<evidence type="ECO:0000313" key="2">
    <source>
        <dbReference type="EMBL" id="ENH97671.1"/>
    </source>
</evidence>
<comment type="caution">
    <text evidence="2">The sequence shown here is derived from an EMBL/GenBank/DDBJ whole genome shotgun (WGS) entry which is preliminary data.</text>
</comment>